<organism evidence="2">
    <name type="scientific">Laccaria bicolor (strain S238N-H82 / ATCC MYA-4686)</name>
    <name type="common">Bicoloured deceiver</name>
    <name type="synonym">Laccaria laccata var. bicolor</name>
    <dbReference type="NCBI Taxonomy" id="486041"/>
    <lineage>
        <taxon>Eukaryota</taxon>
        <taxon>Fungi</taxon>
        <taxon>Dikarya</taxon>
        <taxon>Basidiomycota</taxon>
        <taxon>Agaricomycotina</taxon>
        <taxon>Agaricomycetes</taxon>
        <taxon>Agaricomycetidae</taxon>
        <taxon>Agaricales</taxon>
        <taxon>Agaricineae</taxon>
        <taxon>Hydnangiaceae</taxon>
        <taxon>Laccaria</taxon>
    </lineage>
</organism>
<dbReference type="HOGENOM" id="CLU_2097301_0_0_1"/>
<reference evidence="1 2" key="1">
    <citation type="journal article" date="2008" name="Nature">
        <title>The genome of Laccaria bicolor provides insights into mycorrhizal symbiosis.</title>
        <authorList>
            <person name="Martin F."/>
            <person name="Aerts A."/>
            <person name="Ahren D."/>
            <person name="Brun A."/>
            <person name="Danchin E.G.J."/>
            <person name="Duchaussoy F."/>
            <person name="Gibon J."/>
            <person name="Kohler A."/>
            <person name="Lindquist E."/>
            <person name="Pereda V."/>
            <person name="Salamov A."/>
            <person name="Shapiro H.J."/>
            <person name="Wuyts J."/>
            <person name="Blaudez D."/>
            <person name="Buee M."/>
            <person name="Brokstein P."/>
            <person name="Canbaeck B."/>
            <person name="Cohen D."/>
            <person name="Courty P.E."/>
            <person name="Coutinho P.M."/>
            <person name="Delaruelle C."/>
            <person name="Detter J.C."/>
            <person name="Deveau A."/>
            <person name="DiFazio S."/>
            <person name="Duplessis S."/>
            <person name="Fraissinet-Tachet L."/>
            <person name="Lucic E."/>
            <person name="Frey-Klett P."/>
            <person name="Fourrey C."/>
            <person name="Feussner I."/>
            <person name="Gay G."/>
            <person name="Grimwood J."/>
            <person name="Hoegger P.J."/>
            <person name="Jain P."/>
            <person name="Kilaru S."/>
            <person name="Labbe J."/>
            <person name="Lin Y.C."/>
            <person name="Legue V."/>
            <person name="Le Tacon F."/>
            <person name="Marmeisse R."/>
            <person name="Melayah D."/>
            <person name="Montanini B."/>
            <person name="Muratet M."/>
            <person name="Nehls U."/>
            <person name="Niculita-Hirzel H."/>
            <person name="Oudot-Le Secq M.P."/>
            <person name="Peter M."/>
            <person name="Quesneville H."/>
            <person name="Rajashekar B."/>
            <person name="Reich M."/>
            <person name="Rouhier N."/>
            <person name="Schmutz J."/>
            <person name="Yin T."/>
            <person name="Chalot M."/>
            <person name="Henrissat B."/>
            <person name="Kuees U."/>
            <person name="Lucas S."/>
            <person name="Van de Peer Y."/>
            <person name="Podila G.K."/>
            <person name="Polle A."/>
            <person name="Pukkila P.J."/>
            <person name="Richardson P.M."/>
            <person name="Rouze P."/>
            <person name="Sanders I.R."/>
            <person name="Stajich J.E."/>
            <person name="Tunlid A."/>
            <person name="Tuskan G."/>
            <person name="Grigoriev I.V."/>
        </authorList>
    </citation>
    <scope>NUCLEOTIDE SEQUENCE [LARGE SCALE GENOMIC DNA]</scope>
    <source>
        <strain evidence="2">S238N-H82 / ATCC MYA-4686</strain>
    </source>
</reference>
<dbReference type="AlphaFoldDB" id="B0DY58"/>
<dbReference type="GeneID" id="6084498"/>
<sequence>MPFLRCTLEVVLDDLGGIGLWEPLVHPGLNLLIRLTRMEVVLGRASCGTWSIEVLCATVLSGWTTYSRFYFFSPHPLTHSSASCLFNGRFDSCPARVFSPRYGPGVVLLSRRLGGI</sequence>
<proteinExistence type="predicted"/>
<name>B0DY58_LACBS</name>
<dbReference type="KEGG" id="lbc:LACBIDRAFT_313361"/>
<accession>B0DY58</accession>
<keyword evidence="2" id="KW-1185">Reference proteome</keyword>
<dbReference type="Proteomes" id="UP000001194">
    <property type="component" value="Unassembled WGS sequence"/>
</dbReference>
<dbReference type="InParanoid" id="B0DY58"/>
<dbReference type="EMBL" id="DS547149">
    <property type="protein sequence ID" value="EDR00502.1"/>
    <property type="molecule type" value="Genomic_DNA"/>
</dbReference>
<evidence type="ECO:0000313" key="1">
    <source>
        <dbReference type="EMBL" id="EDR00502.1"/>
    </source>
</evidence>
<gene>
    <name evidence="1" type="ORF">LACBIDRAFT_313361</name>
</gene>
<dbReference type="RefSeq" id="XP_001888894.1">
    <property type="nucleotide sequence ID" value="XM_001888859.1"/>
</dbReference>
<protein>
    <submittedName>
        <fullName evidence="1">Predicted protein</fullName>
    </submittedName>
</protein>
<evidence type="ECO:0000313" key="2">
    <source>
        <dbReference type="Proteomes" id="UP000001194"/>
    </source>
</evidence>